<name>A0A840V0P1_9BACT</name>
<dbReference type="SUPFAM" id="SSF49785">
    <property type="entry name" value="Galactose-binding domain-like"/>
    <property type="match status" value="1"/>
</dbReference>
<dbReference type="InterPro" id="IPR008979">
    <property type="entry name" value="Galactose-bd-like_sf"/>
</dbReference>
<evidence type="ECO:0000259" key="2">
    <source>
        <dbReference type="PROSITE" id="PS50022"/>
    </source>
</evidence>
<dbReference type="Proteomes" id="UP000557717">
    <property type="component" value="Unassembled WGS sequence"/>
</dbReference>
<dbReference type="EMBL" id="JACHFD010000009">
    <property type="protein sequence ID" value="MBB5351927.1"/>
    <property type="molecule type" value="Genomic_DNA"/>
</dbReference>
<comment type="caution">
    <text evidence="3">The sequence shown here is derived from an EMBL/GenBank/DDBJ whole genome shotgun (WGS) entry which is preliminary data.</text>
</comment>
<accession>A0A840V0P1</accession>
<dbReference type="SUPFAM" id="SSF51126">
    <property type="entry name" value="Pectin lyase-like"/>
    <property type="match status" value="1"/>
</dbReference>
<proteinExistence type="predicted"/>
<dbReference type="NCBIfam" id="TIGR02601">
    <property type="entry name" value="autotrns_rpt"/>
    <property type="match status" value="1"/>
</dbReference>
<keyword evidence="4" id="KW-1185">Reference proteome</keyword>
<dbReference type="InterPro" id="IPR011050">
    <property type="entry name" value="Pectin_lyase_fold/virulence"/>
</dbReference>
<dbReference type="PROSITE" id="PS50022">
    <property type="entry name" value="FA58C_3"/>
    <property type="match status" value="1"/>
</dbReference>
<evidence type="ECO:0000313" key="4">
    <source>
        <dbReference type="Proteomes" id="UP000557717"/>
    </source>
</evidence>
<keyword evidence="1" id="KW-0732">Signal</keyword>
<dbReference type="Pfam" id="PF12951">
    <property type="entry name" value="PATR"/>
    <property type="match status" value="2"/>
</dbReference>
<reference evidence="3 4" key="1">
    <citation type="submission" date="2020-08" db="EMBL/GenBank/DDBJ databases">
        <title>Genomic Encyclopedia of Type Strains, Phase IV (KMG-IV): sequencing the most valuable type-strain genomes for metagenomic binning, comparative biology and taxonomic classification.</title>
        <authorList>
            <person name="Goeker M."/>
        </authorList>
    </citation>
    <scope>NUCLEOTIDE SEQUENCE [LARGE SCALE GENOMIC DNA]</scope>
    <source>
        <strain evidence="3 4">YC6886</strain>
    </source>
</reference>
<dbReference type="InterPro" id="IPR013425">
    <property type="entry name" value="Autotrns_rpt"/>
</dbReference>
<organism evidence="3 4">
    <name type="scientific">Haloferula luteola</name>
    <dbReference type="NCBI Taxonomy" id="595692"/>
    <lineage>
        <taxon>Bacteria</taxon>
        <taxon>Pseudomonadati</taxon>
        <taxon>Verrucomicrobiota</taxon>
        <taxon>Verrucomicrobiia</taxon>
        <taxon>Verrucomicrobiales</taxon>
        <taxon>Verrucomicrobiaceae</taxon>
        <taxon>Haloferula</taxon>
    </lineage>
</organism>
<sequence length="974" mass="99683">MNPSSSRPQVGLRQLLLLTACTTAVSQAADFRYYRFTPTQLRNDVTSNSIQISEIGFFAGFDNVDMSLATVTNPGGRSPAAEIASNVTDGNTGTKWLDFNKAPLVFDFGTTTTIDGYFFATPNDATDRDAISWILEGSADGTTWTLLDNVQGATIPEERLTYTDDFNLPSTPEPIDFTWTGNASTDWNTTEINWSNGSPVIWDNTVLARARFGAGSPTAVTLSEGISARVVRFDVPNYTVEGDTLTLVGVNRLDAQADATLGSTLTSASGIVKIGPAVLSLTGDSSYPGTTFIQEGTLAYTGSATRTVVANLEIGRPSGEATLEQSGESTVVFGGNPSIGTGADSTAIIRQSGGSSTYAAGGGYLTIANATNSFAALELSGGTLASGADSGIRLGLNGTGNLLQTGGDLTSNRWFAVGGENATGVATHLGGTTTITSNWRLIVGDRTGSTAVVNVGTLAGGDATVTGLRTNDEDGSIIIASVSGALGYLNLNHGTLVAHGSIYQGGGSGFLNVNGGTLQAGREGVVLVKSGLSVVAHGEGLHVDTAGFNASITADIFRPYDSGLTFPGSTLAVSQGGSGYLTPPVVQIESDGAGLDALAVAEIENGAVTSIVLTNPGEGFEVGDELTIHFVGGGTADPAPDMTYVLTAANLEDSSTTGWVKTGEGKLNFTGTSDCVGPTVVEQGTLAANGTFDETSIEVASGATLTGHLDTLGPVTISGTFAPGDGVGTATGASSLSLLAGSQLAIQVADWTGTAGTGYDTASFNAITTTATSGSKLTVTVDGTDLVNFSEGDTSFIIASAASSPTGWTSDNWQVNTTNFPGTGTWDLAVVGNDLVLEYTAGEGGYSSWIAGFPGITDASPDADPDQDGLSNLLEYILNGNPTSGTGDSLPQVATTETEITLSYIRRAESATDTTQVFETSSDLVEWSETSVPASSSGSITVAADTPEAGLETVTLTLPRSEERWFGRLKATRP</sequence>
<protein>
    <submittedName>
        <fullName evidence="3">Autotransporter-associated beta strand protein</fullName>
    </submittedName>
</protein>
<dbReference type="RefSeq" id="WP_184018530.1">
    <property type="nucleotide sequence ID" value="NZ_JACHFD010000009.1"/>
</dbReference>
<evidence type="ECO:0000313" key="3">
    <source>
        <dbReference type="EMBL" id="MBB5351927.1"/>
    </source>
</evidence>
<dbReference type="InterPro" id="IPR000421">
    <property type="entry name" value="FA58C"/>
</dbReference>
<feature type="domain" description="F5/8 type C" evidence="2">
    <location>
        <begin position="49"/>
        <end position="145"/>
    </location>
</feature>
<dbReference type="AlphaFoldDB" id="A0A840V0P1"/>
<dbReference type="Gene3D" id="2.60.120.260">
    <property type="entry name" value="Galactose-binding domain-like"/>
    <property type="match status" value="1"/>
</dbReference>
<evidence type="ECO:0000256" key="1">
    <source>
        <dbReference type="ARBA" id="ARBA00022729"/>
    </source>
</evidence>
<gene>
    <name evidence="3" type="ORF">HNR46_002166</name>
</gene>